<organism evidence="1 2">
    <name type="scientific">Aeromicrobium endophyticum</name>
    <dbReference type="NCBI Taxonomy" id="2292704"/>
    <lineage>
        <taxon>Bacteria</taxon>
        <taxon>Bacillati</taxon>
        <taxon>Actinomycetota</taxon>
        <taxon>Actinomycetes</taxon>
        <taxon>Propionibacteriales</taxon>
        <taxon>Nocardioidaceae</taxon>
        <taxon>Aeromicrobium</taxon>
    </lineage>
</organism>
<dbReference type="AlphaFoldDB" id="A0A371P2Z2"/>
<name>A0A371P2Z2_9ACTN</name>
<dbReference type="Proteomes" id="UP000265581">
    <property type="component" value="Unassembled WGS sequence"/>
</dbReference>
<accession>A0A371P2Z2</accession>
<comment type="caution">
    <text evidence="1">The sequence shown here is derived from an EMBL/GenBank/DDBJ whole genome shotgun (WGS) entry which is preliminary data.</text>
</comment>
<reference evidence="1 2" key="1">
    <citation type="submission" date="2018-08" db="EMBL/GenBank/DDBJ databases">
        <title>Aeromicrobium sp. M2KJ-4, whole genome shotgun sequence.</title>
        <authorList>
            <person name="Tuo L."/>
        </authorList>
    </citation>
    <scope>NUCLEOTIDE SEQUENCE [LARGE SCALE GENOMIC DNA]</scope>
    <source>
        <strain evidence="1 2">M2KJ-4</strain>
    </source>
</reference>
<evidence type="ECO:0000313" key="1">
    <source>
        <dbReference type="EMBL" id="REK70323.1"/>
    </source>
</evidence>
<dbReference type="OrthoDB" id="3725224at2"/>
<protein>
    <submittedName>
        <fullName evidence="1">Phosphodiesterase</fullName>
    </submittedName>
</protein>
<gene>
    <name evidence="1" type="ORF">DX116_14335</name>
</gene>
<proteinExistence type="predicted"/>
<dbReference type="EMBL" id="QUBR01000002">
    <property type="protein sequence ID" value="REK70323.1"/>
    <property type="molecule type" value="Genomic_DNA"/>
</dbReference>
<dbReference type="Pfam" id="PF19461">
    <property type="entry name" value="DUF5998"/>
    <property type="match status" value="1"/>
</dbReference>
<keyword evidence="2" id="KW-1185">Reference proteome</keyword>
<evidence type="ECO:0000313" key="2">
    <source>
        <dbReference type="Proteomes" id="UP000265581"/>
    </source>
</evidence>
<sequence length="188" mass="20073">MTADHTSSMFDEVSRSGYYPEIVAAGLRDALAGEVVEGYVLHHEPTFDRDEIRRHMTVLALTPSRLILVHTDEHPGDDLLPKPYTSTTSEAVALDQVRSVVVTRMVTSTSKKLEEALLTIGWGAVSRVELEPAQCSDPECEADHGYSGSVTGDDFSLRLAAAGDGGAAVEKLLAFARTLSAATSGRAG</sequence>
<dbReference type="RefSeq" id="WP_119704918.1">
    <property type="nucleotide sequence ID" value="NZ_JBHSOI010000002.1"/>
</dbReference>
<dbReference type="InterPro" id="IPR046040">
    <property type="entry name" value="DUF5998"/>
</dbReference>